<comment type="caution">
    <text evidence="2">The sequence shown here is derived from an EMBL/GenBank/DDBJ whole genome shotgun (WGS) entry which is preliminary data.</text>
</comment>
<dbReference type="EMBL" id="VSSQ01043910">
    <property type="protein sequence ID" value="MPM97670.1"/>
    <property type="molecule type" value="Genomic_DNA"/>
</dbReference>
<name>A0A645E7F5_9ZZZZ</name>
<organism evidence="2">
    <name type="scientific">bioreactor metagenome</name>
    <dbReference type="NCBI Taxonomy" id="1076179"/>
    <lineage>
        <taxon>unclassified sequences</taxon>
        <taxon>metagenomes</taxon>
        <taxon>ecological metagenomes</taxon>
    </lineage>
</organism>
<gene>
    <name evidence="2" type="ORF">SDC9_144847</name>
</gene>
<protein>
    <submittedName>
        <fullName evidence="2">Uncharacterized protein</fullName>
    </submittedName>
</protein>
<feature type="transmembrane region" description="Helical" evidence="1">
    <location>
        <begin position="54"/>
        <end position="78"/>
    </location>
</feature>
<reference evidence="2" key="1">
    <citation type="submission" date="2019-08" db="EMBL/GenBank/DDBJ databases">
        <authorList>
            <person name="Kucharzyk K."/>
            <person name="Murdoch R.W."/>
            <person name="Higgins S."/>
            <person name="Loffler F."/>
        </authorList>
    </citation>
    <scope>NUCLEOTIDE SEQUENCE</scope>
</reference>
<keyword evidence="1" id="KW-1133">Transmembrane helix</keyword>
<keyword evidence="1" id="KW-0812">Transmembrane</keyword>
<accession>A0A645E7F5</accession>
<keyword evidence="1" id="KW-0472">Membrane</keyword>
<sequence>MPFFETFYSAQSERKQDSTAYRQKENKQHMRQALVSVVDSKQSKRLLLKQAQEIRAAVLWLGIGAMFLRIFAFSYRYFDS</sequence>
<proteinExistence type="predicted"/>
<dbReference type="AlphaFoldDB" id="A0A645E7F5"/>
<evidence type="ECO:0000256" key="1">
    <source>
        <dbReference type="SAM" id="Phobius"/>
    </source>
</evidence>
<evidence type="ECO:0000313" key="2">
    <source>
        <dbReference type="EMBL" id="MPM97670.1"/>
    </source>
</evidence>